<organism evidence="7 8">
    <name type="scientific">Tessaracoccus oleiagri</name>
    <dbReference type="NCBI Taxonomy" id="686624"/>
    <lineage>
        <taxon>Bacteria</taxon>
        <taxon>Bacillati</taxon>
        <taxon>Actinomycetota</taxon>
        <taxon>Actinomycetes</taxon>
        <taxon>Propionibacteriales</taxon>
        <taxon>Propionibacteriaceae</taxon>
        <taxon>Tessaracoccus</taxon>
    </lineage>
</organism>
<evidence type="ECO:0000256" key="1">
    <source>
        <dbReference type="ARBA" id="ARBA00004141"/>
    </source>
</evidence>
<evidence type="ECO:0000313" key="8">
    <source>
        <dbReference type="Proteomes" id="UP000199475"/>
    </source>
</evidence>
<dbReference type="EMBL" id="FNGP01000001">
    <property type="protein sequence ID" value="SDL16780.1"/>
    <property type="molecule type" value="Genomic_DNA"/>
</dbReference>
<evidence type="ECO:0000256" key="2">
    <source>
        <dbReference type="ARBA" id="ARBA00022692"/>
    </source>
</evidence>
<reference evidence="7 8" key="1">
    <citation type="submission" date="2016-10" db="EMBL/GenBank/DDBJ databases">
        <authorList>
            <person name="de Groot N.N."/>
        </authorList>
    </citation>
    <scope>NUCLEOTIDE SEQUENCE [LARGE SCALE GENOMIC DNA]</scope>
    <source>
        <strain evidence="7 8">CGMCC 1.9159</strain>
    </source>
</reference>
<evidence type="ECO:0000256" key="3">
    <source>
        <dbReference type="ARBA" id="ARBA00022989"/>
    </source>
</evidence>
<evidence type="ECO:0000259" key="6">
    <source>
        <dbReference type="Pfam" id="PF13515"/>
    </source>
</evidence>
<feature type="transmembrane region" description="Helical" evidence="5">
    <location>
        <begin position="184"/>
        <end position="206"/>
    </location>
</feature>
<protein>
    <submittedName>
        <fullName evidence="7">Fusaric acid resistance protein-like</fullName>
    </submittedName>
</protein>
<feature type="transmembrane region" description="Helical" evidence="5">
    <location>
        <begin position="287"/>
        <end position="305"/>
    </location>
</feature>
<evidence type="ECO:0000256" key="4">
    <source>
        <dbReference type="ARBA" id="ARBA00023136"/>
    </source>
</evidence>
<feature type="transmembrane region" description="Helical" evidence="5">
    <location>
        <begin position="70"/>
        <end position="87"/>
    </location>
</feature>
<keyword evidence="8" id="KW-1185">Reference proteome</keyword>
<keyword evidence="2 5" id="KW-0812">Transmembrane</keyword>
<sequence>MNHLQEFFSLRPAQRDHIPAFRIAVGVALPLLLLMAIGRLDLAIYAAFGAFTGIYARNESPRSRFLRQSLAGGILTLSVAIGAVLSALAAGPWAVMLVATVVSAFGAVAAARYNLKPAGSIFFIFATAAVGSIEGGAPVWLATLVAFLSAGVSVVLGMGAHLIGERPLPRAVPMVTERFSRRDLVEHGLRFTVAPLVAGTLGILSMELVPQLSHPYWAMVAAVAPIAPPHRKARFFRAVHRIVGTSGGVLVSAFLLSFPTEPWQLVVWVILSQFLGELYVGRNYSLALLFITPVALLMTQIGHPTDPGPLLLARTVETAIGALVGLAVVAWGFPHEYRPRLFRRAGAMGRRLVDRRRPR</sequence>
<gene>
    <name evidence="7" type="ORF">SAMN04488242_0544</name>
</gene>
<dbReference type="Pfam" id="PF13515">
    <property type="entry name" value="FUSC_2"/>
    <property type="match status" value="1"/>
</dbReference>
<dbReference type="InterPro" id="IPR049453">
    <property type="entry name" value="Memb_transporter_dom"/>
</dbReference>
<proteinExistence type="predicted"/>
<dbReference type="OrthoDB" id="4989419at2"/>
<evidence type="ECO:0000313" key="7">
    <source>
        <dbReference type="EMBL" id="SDL16780.1"/>
    </source>
</evidence>
<feature type="transmembrane region" description="Helical" evidence="5">
    <location>
        <begin position="139"/>
        <end position="163"/>
    </location>
</feature>
<name>A0A1G9HUY8_9ACTN</name>
<feature type="domain" description="Integral membrane bound transporter" evidence="6">
    <location>
        <begin position="210"/>
        <end position="328"/>
    </location>
</feature>
<accession>A0A1G9HUY8</accession>
<feature type="transmembrane region" description="Helical" evidence="5">
    <location>
        <begin position="93"/>
        <end position="111"/>
    </location>
</feature>
<keyword evidence="3 5" id="KW-1133">Transmembrane helix</keyword>
<dbReference type="GO" id="GO:0016020">
    <property type="term" value="C:membrane"/>
    <property type="evidence" value="ECO:0007669"/>
    <property type="project" value="UniProtKB-SubCell"/>
</dbReference>
<feature type="transmembrane region" description="Helical" evidence="5">
    <location>
        <begin position="118"/>
        <end position="133"/>
    </location>
</feature>
<keyword evidence="4 5" id="KW-0472">Membrane</keyword>
<comment type="subcellular location">
    <subcellularLocation>
        <location evidence="1">Membrane</location>
        <topology evidence="1">Multi-pass membrane protein</topology>
    </subcellularLocation>
</comment>
<dbReference type="STRING" id="686624.SAMN04488242_0544"/>
<dbReference type="Proteomes" id="UP000199475">
    <property type="component" value="Unassembled WGS sequence"/>
</dbReference>
<feature type="transmembrane region" description="Helical" evidence="5">
    <location>
        <begin position="20"/>
        <end position="36"/>
    </location>
</feature>
<feature type="transmembrane region" description="Helical" evidence="5">
    <location>
        <begin position="311"/>
        <end position="333"/>
    </location>
</feature>
<evidence type="ECO:0000256" key="5">
    <source>
        <dbReference type="SAM" id="Phobius"/>
    </source>
</evidence>
<dbReference type="RefSeq" id="WP_093248695.1">
    <property type="nucleotide sequence ID" value="NZ_FNGP01000001.1"/>
</dbReference>
<dbReference type="AlphaFoldDB" id="A0A1G9HUY8"/>